<reference evidence="2 3" key="1">
    <citation type="submission" date="2018-07" db="EMBL/GenBank/DDBJ databases">
        <title>Draft genome of the type strain Streptomyces armeniacus ATCC 15676.</title>
        <authorList>
            <person name="Labana P."/>
            <person name="Gosse J.T."/>
            <person name="Boddy C.N."/>
        </authorList>
    </citation>
    <scope>NUCLEOTIDE SEQUENCE [LARGE SCALE GENOMIC DNA]</scope>
    <source>
        <strain evidence="2 3">ATCC 15676</strain>
    </source>
</reference>
<evidence type="ECO:0000313" key="2">
    <source>
        <dbReference type="EMBL" id="AXK35091.1"/>
    </source>
</evidence>
<dbReference type="AlphaFoldDB" id="A0A345XTX5"/>
<evidence type="ECO:0000313" key="3">
    <source>
        <dbReference type="Proteomes" id="UP000254425"/>
    </source>
</evidence>
<dbReference type="InterPro" id="IPR007278">
    <property type="entry name" value="DUF397"/>
</dbReference>
<dbReference type="KEGG" id="sarm:DVA86_23030"/>
<feature type="domain" description="DUF397" evidence="1">
    <location>
        <begin position="30"/>
        <end position="84"/>
    </location>
</feature>
<dbReference type="EMBL" id="CP031320">
    <property type="protein sequence ID" value="AXK35091.1"/>
    <property type="molecule type" value="Genomic_DNA"/>
</dbReference>
<protein>
    <submittedName>
        <fullName evidence="2">DUF397 domain-containing protein</fullName>
    </submittedName>
</protein>
<keyword evidence="3" id="KW-1185">Reference proteome</keyword>
<organism evidence="2 3">
    <name type="scientific">Streptomyces armeniacus</name>
    <dbReference type="NCBI Taxonomy" id="83291"/>
    <lineage>
        <taxon>Bacteria</taxon>
        <taxon>Bacillati</taxon>
        <taxon>Actinomycetota</taxon>
        <taxon>Actinomycetes</taxon>
        <taxon>Kitasatosporales</taxon>
        <taxon>Streptomycetaceae</taxon>
        <taxon>Streptomyces</taxon>
    </lineage>
</organism>
<accession>A0A345XTX5</accession>
<dbReference type="RefSeq" id="WP_208881011.1">
    <property type="nucleotide sequence ID" value="NZ_CP031320.1"/>
</dbReference>
<name>A0A345XTX5_9ACTN</name>
<proteinExistence type="predicted"/>
<evidence type="ECO:0000259" key="1">
    <source>
        <dbReference type="Pfam" id="PF04149"/>
    </source>
</evidence>
<feature type="domain" description="DUF397" evidence="1">
    <location>
        <begin position="12"/>
        <end position="29"/>
    </location>
</feature>
<sequence>MTTAEADFSTVAWRKSSYSNTDGGNCVEVGWHKSTHSNTDGGDCVEVSGSAAAGATLVRDSKRPAGPVVAFGDAAWGAFVAGLRHQR</sequence>
<dbReference type="Proteomes" id="UP000254425">
    <property type="component" value="Chromosome"/>
</dbReference>
<gene>
    <name evidence="2" type="ORF">DVA86_23030</name>
</gene>
<dbReference type="Pfam" id="PF04149">
    <property type="entry name" value="DUF397"/>
    <property type="match status" value="2"/>
</dbReference>